<keyword evidence="3" id="KW-0862">Zinc</keyword>
<evidence type="ECO:0000256" key="2">
    <source>
        <dbReference type="ARBA" id="ARBA00022771"/>
    </source>
</evidence>
<feature type="coiled-coil region" evidence="5">
    <location>
        <begin position="214"/>
        <end position="241"/>
    </location>
</feature>
<dbReference type="InterPro" id="IPR000315">
    <property type="entry name" value="Znf_B-box"/>
</dbReference>
<protein>
    <submittedName>
        <fullName evidence="8">Tripartite motif containing 44</fullName>
    </submittedName>
</protein>
<dbReference type="SMART" id="SM00336">
    <property type="entry name" value="BBOX"/>
    <property type="match status" value="1"/>
</dbReference>
<evidence type="ECO:0000313" key="9">
    <source>
        <dbReference type="Proteomes" id="UP000694545"/>
    </source>
</evidence>
<dbReference type="CTD" id="54765"/>
<evidence type="ECO:0000313" key="8">
    <source>
        <dbReference type="Ensembl" id="ENSVKKP00000017265.1"/>
    </source>
</evidence>
<proteinExistence type="predicted"/>
<evidence type="ECO:0000256" key="6">
    <source>
        <dbReference type="SAM" id="MobiDB-lite"/>
    </source>
</evidence>
<sequence>MASAEESGAEVLQDGTCDACEPDEAQTAAQVCEDCDFSFCQLHSEEHRRKYRAHRMRDFGALEGQGQAGSQKDLRADPKEEEEEEEEGSRKLERKKCEEHGEDLSLYCKEHEKIICVLCAVSGPHQQHELITLNDAYEACRNRERVDLRVAMLEMVERLKFKCADPTVTQGDMKQCIQQEFDKVRRLVCEEERRALHLVDLQEALATAHTTEVLAEIDVRMEKLMSDMAELTRQLNTFNELALLKPESTDEETRADHIPLPSPSPSQRDKQYKDDDPSPANGPC</sequence>
<keyword evidence="2 4" id="KW-0863">Zinc-finger</keyword>
<evidence type="ECO:0000256" key="5">
    <source>
        <dbReference type="SAM" id="Coils"/>
    </source>
</evidence>
<dbReference type="Ensembl" id="ENSVKKT00000017696.1">
    <property type="protein sequence ID" value="ENSVKKP00000017265.1"/>
    <property type="gene ID" value="ENSVKKG00000011800.1"/>
</dbReference>
<evidence type="ECO:0000256" key="1">
    <source>
        <dbReference type="ARBA" id="ARBA00022723"/>
    </source>
</evidence>
<name>A0A8D2L651_VARKO</name>
<evidence type="ECO:0000259" key="7">
    <source>
        <dbReference type="PROSITE" id="PS50119"/>
    </source>
</evidence>
<evidence type="ECO:0000256" key="4">
    <source>
        <dbReference type="PROSITE-ProRule" id="PRU00024"/>
    </source>
</evidence>
<dbReference type="PANTHER" id="PTHR25465:SF14">
    <property type="entry name" value="E3 UBIQUITIN-PROTEIN LIGASE TRIM65"/>
    <property type="match status" value="1"/>
</dbReference>
<evidence type="ECO:0000256" key="3">
    <source>
        <dbReference type="ARBA" id="ARBA00022833"/>
    </source>
</evidence>
<dbReference type="Proteomes" id="UP000694545">
    <property type="component" value="Unplaced"/>
</dbReference>
<keyword evidence="5" id="KW-0175">Coiled coil</keyword>
<dbReference type="CDD" id="cd19841">
    <property type="entry name" value="Bbox1_TRIM44"/>
    <property type="match status" value="1"/>
</dbReference>
<dbReference type="PANTHER" id="PTHR25465">
    <property type="entry name" value="B-BOX DOMAIN CONTAINING"/>
    <property type="match status" value="1"/>
</dbReference>
<feature type="region of interest" description="Disordered" evidence="6">
    <location>
        <begin position="60"/>
        <end position="94"/>
    </location>
</feature>
<keyword evidence="1" id="KW-0479">Metal-binding</keyword>
<gene>
    <name evidence="8" type="primary">TRIM44</name>
</gene>
<reference evidence="8" key="2">
    <citation type="submission" date="2025-09" db="UniProtKB">
        <authorList>
            <consortium name="Ensembl"/>
        </authorList>
    </citation>
    <scope>IDENTIFICATION</scope>
</reference>
<dbReference type="PROSITE" id="PS50119">
    <property type="entry name" value="ZF_BBOX"/>
    <property type="match status" value="1"/>
</dbReference>
<feature type="domain" description="B box-type" evidence="7">
    <location>
        <begin position="92"/>
        <end position="133"/>
    </location>
</feature>
<dbReference type="AlphaFoldDB" id="A0A8D2L651"/>
<dbReference type="InterPro" id="IPR051051">
    <property type="entry name" value="E3_ubiq-ligase_TRIM/RNF"/>
</dbReference>
<dbReference type="Gene3D" id="3.30.160.60">
    <property type="entry name" value="Classic Zinc Finger"/>
    <property type="match status" value="1"/>
</dbReference>
<dbReference type="Gene3D" id="4.10.830.40">
    <property type="match status" value="1"/>
</dbReference>
<dbReference type="GO" id="GO:0008270">
    <property type="term" value="F:zinc ion binding"/>
    <property type="evidence" value="ECO:0007669"/>
    <property type="project" value="UniProtKB-KW"/>
</dbReference>
<dbReference type="OrthoDB" id="9049620at2759"/>
<dbReference type="RefSeq" id="XP_044291598.1">
    <property type="nucleotide sequence ID" value="XM_044435663.1"/>
</dbReference>
<dbReference type="GeneID" id="123026258"/>
<reference evidence="8" key="1">
    <citation type="submission" date="2025-08" db="UniProtKB">
        <authorList>
            <consortium name="Ensembl"/>
        </authorList>
    </citation>
    <scope>IDENTIFICATION</scope>
</reference>
<feature type="region of interest" description="Disordered" evidence="6">
    <location>
        <begin position="245"/>
        <end position="284"/>
    </location>
</feature>
<dbReference type="SUPFAM" id="SSF57845">
    <property type="entry name" value="B-box zinc-binding domain"/>
    <property type="match status" value="1"/>
</dbReference>
<dbReference type="KEGG" id="vko:123026258"/>
<dbReference type="Pfam" id="PF00643">
    <property type="entry name" value="zf-B_box"/>
    <property type="match status" value="1"/>
</dbReference>
<dbReference type="OMA" id="LREAYMW"/>
<feature type="compositionally biased region" description="Basic and acidic residues" evidence="6">
    <location>
        <begin position="267"/>
        <end position="276"/>
    </location>
</feature>
<accession>A0A8D2L651</accession>
<feature type="compositionally biased region" description="Basic and acidic residues" evidence="6">
    <location>
        <begin position="247"/>
        <end position="257"/>
    </location>
</feature>
<organism evidence="8 9">
    <name type="scientific">Varanus komodoensis</name>
    <name type="common">Komodo dragon</name>
    <dbReference type="NCBI Taxonomy" id="61221"/>
    <lineage>
        <taxon>Eukaryota</taxon>
        <taxon>Metazoa</taxon>
        <taxon>Chordata</taxon>
        <taxon>Craniata</taxon>
        <taxon>Vertebrata</taxon>
        <taxon>Euteleostomi</taxon>
        <taxon>Lepidosauria</taxon>
        <taxon>Squamata</taxon>
        <taxon>Bifurcata</taxon>
        <taxon>Unidentata</taxon>
        <taxon>Episquamata</taxon>
        <taxon>Toxicofera</taxon>
        <taxon>Anguimorpha</taxon>
        <taxon>Paleoanguimorpha</taxon>
        <taxon>Varanoidea</taxon>
        <taxon>Varanidae</taxon>
        <taxon>Varanus</taxon>
    </lineage>
</organism>
<keyword evidence="9" id="KW-1185">Reference proteome</keyword>